<keyword evidence="7 10" id="KW-0238">DNA-binding</keyword>
<dbReference type="EMBL" id="MEUJ01000003">
    <property type="protein sequence ID" value="OGC40643.1"/>
    <property type="molecule type" value="Genomic_DNA"/>
</dbReference>
<feature type="active site" evidence="10">
    <location>
        <position position="230"/>
    </location>
</feature>
<dbReference type="PROSITE" id="PS51900">
    <property type="entry name" value="CB"/>
    <property type="match status" value="1"/>
</dbReference>
<dbReference type="NCBIfam" id="NF001399">
    <property type="entry name" value="PRK00283.1"/>
    <property type="match status" value="1"/>
</dbReference>
<comment type="subunit">
    <text evidence="10">Forms a cyclic heterotetrameric complex composed of two molecules of XerC and two molecules of XerD.</text>
</comment>
<evidence type="ECO:0000259" key="13">
    <source>
        <dbReference type="PROSITE" id="PS51900"/>
    </source>
</evidence>
<evidence type="ECO:0000256" key="6">
    <source>
        <dbReference type="ARBA" id="ARBA00022908"/>
    </source>
</evidence>
<accession>A0A1F4U8M8</accession>
<dbReference type="GO" id="GO:0009037">
    <property type="term" value="F:tyrosine-based site-specific recombinase activity"/>
    <property type="evidence" value="ECO:0007669"/>
    <property type="project" value="UniProtKB-UniRule"/>
</dbReference>
<feature type="active site" description="O-(3'-phospho-DNA)-tyrosine intermediate" evidence="10">
    <location>
        <position position="265"/>
    </location>
</feature>
<dbReference type="InterPro" id="IPR010998">
    <property type="entry name" value="Integrase_recombinase_N"/>
</dbReference>
<evidence type="ECO:0000256" key="9">
    <source>
        <dbReference type="ARBA" id="ARBA00023306"/>
    </source>
</evidence>
<comment type="similarity">
    <text evidence="2 10">Belongs to the 'phage' integrase family. XerC subfamily.</text>
</comment>
<dbReference type="AlphaFoldDB" id="A0A1F4U8M8"/>
<dbReference type="Pfam" id="PF00589">
    <property type="entry name" value="Phage_integrase"/>
    <property type="match status" value="1"/>
</dbReference>
<dbReference type="GO" id="GO:0007059">
    <property type="term" value="P:chromosome segregation"/>
    <property type="evidence" value="ECO:0007669"/>
    <property type="project" value="UniProtKB-UniRule"/>
</dbReference>
<feature type="active site" evidence="10">
    <location>
        <position position="163"/>
    </location>
</feature>
<dbReference type="NCBIfam" id="TIGR02224">
    <property type="entry name" value="recomb_XerC"/>
    <property type="match status" value="1"/>
</dbReference>
<dbReference type="Pfam" id="PF02899">
    <property type="entry name" value="Phage_int_SAM_1"/>
    <property type="match status" value="1"/>
</dbReference>
<evidence type="ECO:0000256" key="5">
    <source>
        <dbReference type="ARBA" id="ARBA00022829"/>
    </source>
</evidence>
<dbReference type="InterPro" id="IPR002104">
    <property type="entry name" value="Integrase_catalytic"/>
</dbReference>
<evidence type="ECO:0000313" key="14">
    <source>
        <dbReference type="EMBL" id="OGC40643.1"/>
    </source>
</evidence>
<dbReference type="Proteomes" id="UP000179242">
    <property type="component" value="Unassembled WGS sequence"/>
</dbReference>
<dbReference type="InterPro" id="IPR004107">
    <property type="entry name" value="Integrase_SAM-like_N"/>
</dbReference>
<dbReference type="HAMAP" id="MF_01808">
    <property type="entry name" value="Recomb_XerC_XerD"/>
    <property type="match status" value="1"/>
</dbReference>
<keyword evidence="8 10" id="KW-0233">DNA recombination</keyword>
<comment type="subcellular location">
    <subcellularLocation>
        <location evidence="1 10">Cytoplasm</location>
    </subcellularLocation>
</comment>
<evidence type="ECO:0000313" key="15">
    <source>
        <dbReference type="Proteomes" id="UP000179242"/>
    </source>
</evidence>
<proteinExistence type="inferred from homology"/>
<dbReference type="InterPro" id="IPR011931">
    <property type="entry name" value="Recomb_XerC"/>
</dbReference>
<evidence type="ECO:0000256" key="4">
    <source>
        <dbReference type="ARBA" id="ARBA00022618"/>
    </source>
</evidence>
<evidence type="ECO:0000259" key="12">
    <source>
        <dbReference type="PROSITE" id="PS51898"/>
    </source>
</evidence>
<gene>
    <name evidence="10" type="primary">xerC</name>
    <name evidence="14" type="ORF">A2438_06485</name>
</gene>
<evidence type="ECO:0000256" key="3">
    <source>
        <dbReference type="ARBA" id="ARBA00022490"/>
    </source>
</evidence>
<evidence type="ECO:0000256" key="10">
    <source>
        <dbReference type="HAMAP-Rule" id="MF_01808"/>
    </source>
</evidence>
<keyword evidence="3 10" id="KW-0963">Cytoplasm</keyword>
<keyword evidence="9 10" id="KW-0131">Cell cycle</keyword>
<dbReference type="InterPro" id="IPR050090">
    <property type="entry name" value="Tyrosine_recombinase_XerCD"/>
</dbReference>
<dbReference type="GO" id="GO:0005737">
    <property type="term" value="C:cytoplasm"/>
    <property type="evidence" value="ECO:0007669"/>
    <property type="project" value="UniProtKB-SubCell"/>
</dbReference>
<keyword evidence="6 10" id="KW-0229">DNA integration</keyword>
<evidence type="ECO:0000256" key="2">
    <source>
        <dbReference type="ARBA" id="ARBA00006657"/>
    </source>
</evidence>
<organism evidence="14 15">
    <name type="scientific">candidate division WOR-1 bacterium RIFOXYC2_FULL_46_14</name>
    <dbReference type="NCBI Taxonomy" id="1802587"/>
    <lineage>
        <taxon>Bacteria</taxon>
        <taxon>Bacillati</taxon>
        <taxon>Saganbacteria</taxon>
    </lineage>
</organism>
<sequence length="288" mass="33474">MNNPAKKFLDGLENERNYSPYTILNYRIDLAELDKFLKNKKADFAKVDRVLAREFLYALQKKYSRRSLARKISACRSFFRFLLREKYLNQNPFELVKTPKLERRLPNFLYEDEMNKLLENIVNPRDKAILELLYSSGIRVSEVTKLNLSDLDLEAGEIRVFGKGSKERIVLVGRFAVAAIKDYIKNERPKVKSLALFLNKRGGRLTQRSIERMIKFLSKKSGLLKKVTPHTIRHTFATHLLTRGADLRTVQELLGHTSLSTTQVYTHVTKEKLKSVYDVAHPRAKMVK</sequence>
<dbReference type="InterPro" id="IPR023009">
    <property type="entry name" value="Tyrosine_recombinase_XerC/XerD"/>
</dbReference>
<evidence type="ECO:0000256" key="1">
    <source>
        <dbReference type="ARBA" id="ARBA00004496"/>
    </source>
</evidence>
<feature type="active site" evidence="10">
    <location>
        <position position="233"/>
    </location>
</feature>
<dbReference type="InterPro" id="IPR011010">
    <property type="entry name" value="DNA_brk_join_enz"/>
</dbReference>
<dbReference type="InterPro" id="IPR044068">
    <property type="entry name" value="CB"/>
</dbReference>
<name>A0A1F4U8M8_UNCSA</name>
<feature type="active site" evidence="10">
    <location>
        <position position="139"/>
    </location>
</feature>
<dbReference type="Gene3D" id="1.10.150.130">
    <property type="match status" value="1"/>
</dbReference>
<protein>
    <recommendedName>
        <fullName evidence="10 11">Tyrosine recombinase XerC</fullName>
    </recommendedName>
</protein>
<dbReference type="PROSITE" id="PS51898">
    <property type="entry name" value="TYR_RECOMBINASE"/>
    <property type="match status" value="1"/>
</dbReference>
<dbReference type="Gene3D" id="1.10.443.10">
    <property type="entry name" value="Intergrase catalytic core"/>
    <property type="match status" value="1"/>
</dbReference>
<dbReference type="SUPFAM" id="SSF56349">
    <property type="entry name" value="DNA breaking-rejoining enzymes"/>
    <property type="match status" value="1"/>
</dbReference>
<keyword evidence="5 10" id="KW-0159">Chromosome partition</keyword>
<dbReference type="GO" id="GO:0003677">
    <property type="term" value="F:DNA binding"/>
    <property type="evidence" value="ECO:0007669"/>
    <property type="project" value="UniProtKB-UniRule"/>
</dbReference>
<dbReference type="NCBIfam" id="NF040815">
    <property type="entry name" value="recomb_XerA_Arch"/>
    <property type="match status" value="1"/>
</dbReference>
<comment type="function">
    <text evidence="10">Site-specific tyrosine recombinase, which acts by catalyzing the cutting and rejoining of the recombining DNA molecules. The XerC-XerD complex is essential to convert dimers of the bacterial chromosome into monomers to permit their segregation at cell division. It also contributes to the segregational stability of plasmids.</text>
</comment>
<dbReference type="CDD" id="cd00798">
    <property type="entry name" value="INT_XerDC_C"/>
    <property type="match status" value="1"/>
</dbReference>
<reference evidence="14 15" key="1">
    <citation type="journal article" date="2016" name="Nat. Commun.">
        <title>Thousands of microbial genomes shed light on interconnected biogeochemical processes in an aquifer system.</title>
        <authorList>
            <person name="Anantharaman K."/>
            <person name="Brown C.T."/>
            <person name="Hug L.A."/>
            <person name="Sharon I."/>
            <person name="Castelle C.J."/>
            <person name="Probst A.J."/>
            <person name="Thomas B.C."/>
            <person name="Singh A."/>
            <person name="Wilkins M.J."/>
            <person name="Karaoz U."/>
            <person name="Brodie E.L."/>
            <person name="Williams K.H."/>
            <person name="Hubbard S.S."/>
            <person name="Banfield J.F."/>
        </authorList>
    </citation>
    <scope>NUCLEOTIDE SEQUENCE [LARGE SCALE GENOMIC DNA]</scope>
</reference>
<evidence type="ECO:0000256" key="8">
    <source>
        <dbReference type="ARBA" id="ARBA00023172"/>
    </source>
</evidence>
<dbReference type="GO" id="GO:0006313">
    <property type="term" value="P:DNA transposition"/>
    <property type="evidence" value="ECO:0007669"/>
    <property type="project" value="UniProtKB-UniRule"/>
</dbReference>
<dbReference type="PANTHER" id="PTHR30349:SF77">
    <property type="entry name" value="TYROSINE RECOMBINASE XERC"/>
    <property type="match status" value="1"/>
</dbReference>
<dbReference type="GO" id="GO:0051301">
    <property type="term" value="P:cell division"/>
    <property type="evidence" value="ECO:0007669"/>
    <property type="project" value="UniProtKB-UniRule"/>
</dbReference>
<keyword evidence="4 10" id="KW-0132">Cell division</keyword>
<evidence type="ECO:0000256" key="7">
    <source>
        <dbReference type="ARBA" id="ARBA00023125"/>
    </source>
</evidence>
<dbReference type="InterPro" id="IPR013762">
    <property type="entry name" value="Integrase-like_cat_sf"/>
</dbReference>
<dbReference type="PANTHER" id="PTHR30349">
    <property type="entry name" value="PHAGE INTEGRASE-RELATED"/>
    <property type="match status" value="1"/>
</dbReference>
<feature type="domain" description="Tyr recombinase" evidence="12">
    <location>
        <begin position="104"/>
        <end position="278"/>
    </location>
</feature>
<feature type="active site" evidence="10">
    <location>
        <position position="256"/>
    </location>
</feature>
<comment type="caution">
    <text evidence="14">The sequence shown here is derived from an EMBL/GenBank/DDBJ whole genome shotgun (WGS) entry which is preliminary data.</text>
</comment>
<evidence type="ECO:0000256" key="11">
    <source>
        <dbReference type="NCBIfam" id="TIGR02224"/>
    </source>
</evidence>
<feature type="domain" description="Core-binding (CB)" evidence="13">
    <location>
        <begin position="1"/>
        <end position="83"/>
    </location>
</feature>